<sequence>MFKEFKEFAVRGNVVDMAVGIIIGGAFGTIVSSLVNDILMPPIGLLLGGVDFSDLFLVLKGDGPYATVADAAADGAVTINYGLFANNVISFLIVAFAVFLLVKVINRLRRQQVDAPTPPAAPPEDILLLREIRDALRKER</sequence>
<accession>A0A1I7JUA7</accession>
<keyword evidence="13" id="KW-1185">Reference proteome</keyword>
<dbReference type="Proteomes" id="UP000198693">
    <property type="component" value="Unassembled WGS sequence"/>
</dbReference>
<dbReference type="NCBIfam" id="TIGR00220">
    <property type="entry name" value="mscL"/>
    <property type="match status" value="1"/>
</dbReference>
<keyword evidence="11" id="KW-0997">Cell inner membrane</keyword>
<dbReference type="Pfam" id="PF01741">
    <property type="entry name" value="MscL"/>
    <property type="match status" value="1"/>
</dbReference>
<evidence type="ECO:0000256" key="1">
    <source>
        <dbReference type="ARBA" id="ARBA00004651"/>
    </source>
</evidence>
<evidence type="ECO:0000256" key="5">
    <source>
        <dbReference type="ARBA" id="ARBA00022475"/>
    </source>
</evidence>
<comment type="subunit">
    <text evidence="3 11">Homopentamer.</text>
</comment>
<dbReference type="PRINTS" id="PR01264">
    <property type="entry name" value="MECHCHANNEL"/>
</dbReference>
<dbReference type="FunFam" id="1.10.1200.120:FF:000001">
    <property type="entry name" value="Large-conductance mechanosensitive channel"/>
    <property type="match status" value="1"/>
</dbReference>
<keyword evidence="4 11" id="KW-0813">Transport</keyword>
<dbReference type="STRING" id="463301.SAMN04487955_11277"/>
<evidence type="ECO:0000256" key="9">
    <source>
        <dbReference type="ARBA" id="ARBA00023136"/>
    </source>
</evidence>
<evidence type="ECO:0000313" key="12">
    <source>
        <dbReference type="EMBL" id="SFU88791.1"/>
    </source>
</evidence>
<gene>
    <name evidence="11" type="primary">mscL</name>
    <name evidence="12" type="ORF">SAMN04487955_11277</name>
</gene>
<dbReference type="GO" id="GO:0008381">
    <property type="term" value="F:mechanosensitive monoatomic ion channel activity"/>
    <property type="evidence" value="ECO:0007669"/>
    <property type="project" value="UniProtKB-UniRule"/>
</dbReference>
<comment type="subcellular location">
    <subcellularLocation>
        <location evidence="11">Cell inner membrane</location>
        <topology evidence="11">Multi-pass membrane protein</topology>
    </subcellularLocation>
    <subcellularLocation>
        <location evidence="1">Cell membrane</location>
        <topology evidence="1">Multi-pass membrane protein</topology>
    </subcellularLocation>
</comment>
<evidence type="ECO:0000256" key="2">
    <source>
        <dbReference type="ARBA" id="ARBA00007254"/>
    </source>
</evidence>
<dbReference type="PANTHER" id="PTHR30266">
    <property type="entry name" value="MECHANOSENSITIVE CHANNEL MSCL"/>
    <property type="match status" value="1"/>
</dbReference>
<dbReference type="Gene3D" id="1.10.1200.120">
    <property type="entry name" value="Large-conductance mechanosensitive channel, MscL, domain 1"/>
    <property type="match status" value="1"/>
</dbReference>
<dbReference type="AlphaFoldDB" id="A0A1I7JUA7"/>
<comment type="similarity">
    <text evidence="2 11">Belongs to the MscL family.</text>
</comment>
<name>A0A1I7JUA7_9GAMM</name>
<dbReference type="PROSITE" id="PS01327">
    <property type="entry name" value="MSCL"/>
    <property type="match status" value="1"/>
</dbReference>
<dbReference type="GO" id="GO:0005886">
    <property type="term" value="C:plasma membrane"/>
    <property type="evidence" value="ECO:0007669"/>
    <property type="project" value="UniProtKB-SubCell"/>
</dbReference>
<evidence type="ECO:0000256" key="7">
    <source>
        <dbReference type="ARBA" id="ARBA00022989"/>
    </source>
</evidence>
<evidence type="ECO:0000256" key="8">
    <source>
        <dbReference type="ARBA" id="ARBA00023065"/>
    </source>
</evidence>
<dbReference type="NCBIfam" id="NF001843">
    <property type="entry name" value="PRK00567.1-4"/>
    <property type="match status" value="1"/>
</dbReference>
<keyword evidence="5 11" id="KW-1003">Cell membrane</keyword>
<dbReference type="SUPFAM" id="SSF81330">
    <property type="entry name" value="Gated mechanosensitive channel"/>
    <property type="match status" value="1"/>
</dbReference>
<organism evidence="12 13">
    <name type="scientific">Halomonas korlensis</name>
    <dbReference type="NCBI Taxonomy" id="463301"/>
    <lineage>
        <taxon>Bacteria</taxon>
        <taxon>Pseudomonadati</taxon>
        <taxon>Pseudomonadota</taxon>
        <taxon>Gammaproteobacteria</taxon>
        <taxon>Oceanospirillales</taxon>
        <taxon>Halomonadaceae</taxon>
        <taxon>Halomonas</taxon>
    </lineage>
</organism>
<dbReference type="InterPro" id="IPR037673">
    <property type="entry name" value="MSC/AndL"/>
</dbReference>
<evidence type="ECO:0000256" key="6">
    <source>
        <dbReference type="ARBA" id="ARBA00022692"/>
    </source>
</evidence>
<evidence type="ECO:0000256" key="10">
    <source>
        <dbReference type="ARBA" id="ARBA00023303"/>
    </source>
</evidence>
<keyword evidence="6 11" id="KW-0812">Transmembrane</keyword>
<feature type="transmembrane region" description="Helical" evidence="11">
    <location>
        <begin position="83"/>
        <end position="102"/>
    </location>
</feature>
<evidence type="ECO:0000256" key="4">
    <source>
        <dbReference type="ARBA" id="ARBA00022448"/>
    </source>
</evidence>
<dbReference type="RefSeq" id="WP_089796925.1">
    <property type="nucleotide sequence ID" value="NZ_FPBP01000012.1"/>
</dbReference>
<evidence type="ECO:0000313" key="13">
    <source>
        <dbReference type="Proteomes" id="UP000198693"/>
    </source>
</evidence>
<reference evidence="13" key="1">
    <citation type="submission" date="2016-10" db="EMBL/GenBank/DDBJ databases">
        <authorList>
            <person name="Varghese N."/>
            <person name="Submissions S."/>
        </authorList>
    </citation>
    <scope>NUCLEOTIDE SEQUENCE [LARGE SCALE GENOMIC DNA]</scope>
    <source>
        <strain evidence="13">CGMCC 1.6981</strain>
    </source>
</reference>
<proteinExistence type="inferred from homology"/>
<evidence type="ECO:0000256" key="3">
    <source>
        <dbReference type="ARBA" id="ARBA00011255"/>
    </source>
</evidence>
<dbReference type="NCBIfam" id="NF010557">
    <property type="entry name" value="PRK13952.1"/>
    <property type="match status" value="1"/>
</dbReference>
<dbReference type="InterPro" id="IPR019823">
    <property type="entry name" value="Mechanosensitive_channel_CS"/>
</dbReference>
<dbReference type="InterPro" id="IPR036019">
    <property type="entry name" value="MscL_channel"/>
</dbReference>
<dbReference type="EMBL" id="FPBP01000012">
    <property type="protein sequence ID" value="SFU88791.1"/>
    <property type="molecule type" value="Genomic_DNA"/>
</dbReference>
<keyword evidence="9 11" id="KW-0472">Membrane</keyword>
<keyword evidence="7 11" id="KW-1133">Transmembrane helix</keyword>
<evidence type="ECO:0000256" key="11">
    <source>
        <dbReference type="HAMAP-Rule" id="MF_00115"/>
    </source>
</evidence>
<dbReference type="PANTHER" id="PTHR30266:SF2">
    <property type="entry name" value="LARGE-CONDUCTANCE MECHANOSENSITIVE CHANNEL"/>
    <property type="match status" value="1"/>
</dbReference>
<protein>
    <recommendedName>
        <fullName evidence="11">Large-conductance mechanosensitive channel</fullName>
    </recommendedName>
</protein>
<dbReference type="OrthoDB" id="9810350at2"/>
<keyword evidence="10 11" id="KW-0407">Ion channel</keyword>
<dbReference type="HAMAP" id="MF_00115">
    <property type="entry name" value="MscL"/>
    <property type="match status" value="1"/>
</dbReference>
<feature type="transmembrane region" description="Helical" evidence="11">
    <location>
        <begin position="12"/>
        <end position="35"/>
    </location>
</feature>
<dbReference type="InterPro" id="IPR001185">
    <property type="entry name" value="MS_channel"/>
</dbReference>
<keyword evidence="8 11" id="KW-0406">Ion transport</keyword>
<comment type="function">
    <text evidence="11">Channel that opens in response to stretch forces in the membrane lipid bilayer. May participate in the regulation of osmotic pressure changes within the cell.</text>
</comment>